<keyword evidence="4" id="KW-0472">Membrane</keyword>
<feature type="compositionally biased region" description="Polar residues" evidence="3">
    <location>
        <begin position="28"/>
        <end position="39"/>
    </location>
</feature>
<dbReference type="AlphaFoldDB" id="A0A068RXA7"/>
<accession>A0A068RXA7</accession>
<evidence type="ECO:0000259" key="5">
    <source>
        <dbReference type="PROSITE" id="PS50850"/>
    </source>
</evidence>
<dbReference type="Gene3D" id="1.20.1250.20">
    <property type="entry name" value="MFS general substrate transporter like domains"/>
    <property type="match status" value="2"/>
</dbReference>
<feature type="transmembrane region" description="Helical" evidence="4">
    <location>
        <begin position="332"/>
        <end position="353"/>
    </location>
</feature>
<feature type="compositionally biased region" description="Basic and acidic residues" evidence="3">
    <location>
        <begin position="13"/>
        <end position="27"/>
    </location>
</feature>
<evidence type="ECO:0000256" key="4">
    <source>
        <dbReference type="SAM" id="Phobius"/>
    </source>
</evidence>
<keyword evidence="4" id="KW-0812">Transmembrane</keyword>
<feature type="transmembrane region" description="Helical" evidence="4">
    <location>
        <begin position="461"/>
        <end position="479"/>
    </location>
</feature>
<feature type="compositionally biased region" description="Polar residues" evidence="3">
    <location>
        <begin position="1"/>
        <end position="12"/>
    </location>
</feature>
<feature type="transmembrane region" description="Helical" evidence="4">
    <location>
        <begin position="124"/>
        <end position="143"/>
    </location>
</feature>
<feature type="region of interest" description="Disordered" evidence="3">
    <location>
        <begin position="82"/>
        <end position="109"/>
    </location>
</feature>
<gene>
    <name evidence="6" type="ORF">LCOR_05848.1</name>
</gene>
<comment type="caution">
    <text evidence="6">The sequence shown here is derived from an EMBL/GenBank/DDBJ whole genome shotgun (WGS) entry which is preliminary data.</text>
</comment>
<evidence type="ECO:0000256" key="3">
    <source>
        <dbReference type="SAM" id="MobiDB-lite"/>
    </source>
</evidence>
<feature type="transmembrane region" description="Helical" evidence="4">
    <location>
        <begin position="398"/>
        <end position="417"/>
    </location>
</feature>
<dbReference type="PANTHER" id="PTHR11360">
    <property type="entry name" value="MONOCARBOXYLATE TRANSPORTER"/>
    <property type="match status" value="1"/>
</dbReference>
<proteinExistence type="inferred from homology"/>
<feature type="domain" description="Major facilitator superfamily (MFS) profile" evidence="5">
    <location>
        <begin position="122"/>
        <end position="511"/>
    </location>
</feature>
<feature type="transmembrane region" description="Helical" evidence="4">
    <location>
        <begin position="217"/>
        <end position="239"/>
    </location>
</feature>
<dbReference type="EMBL" id="CBTN010000024">
    <property type="protein sequence ID" value="CDH54619.1"/>
    <property type="molecule type" value="Genomic_DNA"/>
</dbReference>
<dbReference type="Proteomes" id="UP000027586">
    <property type="component" value="Unassembled WGS sequence"/>
</dbReference>
<evidence type="ECO:0000313" key="6">
    <source>
        <dbReference type="EMBL" id="CDH54619.1"/>
    </source>
</evidence>
<dbReference type="OrthoDB" id="2213137at2759"/>
<dbReference type="InterPro" id="IPR011701">
    <property type="entry name" value="MFS"/>
</dbReference>
<feature type="transmembrane region" description="Helical" evidence="4">
    <location>
        <begin position="283"/>
        <end position="303"/>
    </location>
</feature>
<feature type="transmembrane region" description="Helical" evidence="4">
    <location>
        <begin position="163"/>
        <end position="183"/>
    </location>
</feature>
<protein>
    <submittedName>
        <fullName evidence="6">Mfs general substrate transporter</fullName>
    </submittedName>
</protein>
<organism evidence="6 7">
    <name type="scientific">Lichtheimia corymbifera JMRC:FSU:9682</name>
    <dbReference type="NCBI Taxonomy" id="1263082"/>
    <lineage>
        <taxon>Eukaryota</taxon>
        <taxon>Fungi</taxon>
        <taxon>Fungi incertae sedis</taxon>
        <taxon>Mucoromycota</taxon>
        <taxon>Mucoromycotina</taxon>
        <taxon>Mucoromycetes</taxon>
        <taxon>Mucorales</taxon>
        <taxon>Lichtheimiaceae</taxon>
        <taxon>Lichtheimia</taxon>
    </lineage>
</organism>
<reference evidence="6" key="1">
    <citation type="submission" date="2013-08" db="EMBL/GenBank/DDBJ databases">
        <title>Gene expansion shapes genome architecture in the human pathogen Lichtheimia corymbifera: an evolutionary genomics analysis in the ancient terrestrial Mucorales (Mucoromycotina).</title>
        <authorList>
            <person name="Schwartze V.U."/>
            <person name="Winter S."/>
            <person name="Shelest E."/>
            <person name="Marcet-Houben M."/>
            <person name="Horn F."/>
            <person name="Wehner S."/>
            <person name="Hoffmann K."/>
            <person name="Riege K."/>
            <person name="Sammeth M."/>
            <person name="Nowrousian M."/>
            <person name="Valiante V."/>
            <person name="Linde J."/>
            <person name="Jacobsen I.D."/>
            <person name="Marz M."/>
            <person name="Brakhage A.A."/>
            <person name="Gabaldon T."/>
            <person name="Bocker S."/>
            <person name="Voigt K."/>
        </authorList>
    </citation>
    <scope>NUCLEOTIDE SEQUENCE [LARGE SCALE GENOMIC DNA]</scope>
    <source>
        <strain evidence="6">FSU 9682</strain>
    </source>
</reference>
<name>A0A068RXA7_9FUNG</name>
<keyword evidence="4" id="KW-1133">Transmembrane helix</keyword>
<feature type="region of interest" description="Disordered" evidence="3">
    <location>
        <begin position="1"/>
        <end position="63"/>
    </location>
</feature>
<sequence length="518" mass="55768">MMTTSSIKTVTSDLERKSMDSDIKDGDNASSPTATATITNRRRSANSEVDHATATTTYPRMAESAPFPALGSVHEVSRIMSRESEVQAQPKNDDASIATEKGGDANEKPWEVPIETEGWRNPGWFAVLATFLVNFTVFGNSFSWGNFQRLYLEEVYAESTSQFGISFIGTIANSVLISMGVFLTPIISRFGYRATMAVGAIVCPLGMVLASFTTALWQLYICQGLLVGIGGAFVFSPSITLPPQFFKRNRALASGVAVSGSGIGGVALSPLTVRLIDELGYRMALRVLGCLYFGILVIAIIFAKSRFRPAPSNTGSKGFDAFFDPSMLSWKFFLLALFCFLVPFGYIAPFFLAPTYASNVLLADASTGSTLVSIMSGMNSVCRITLGFMADHTGRLNTMFGCTFLAGIFTMVVWQFSDSYGAFVAFCVLYGLTGGGFVSLFPVVTAEIVGVEHIQKGLSTCYFLTLFGNLLGTPLIGLIQTSKGWTAAIQFAGAPSVAAALVMLYLRFVVNKKVFAVV</sequence>
<dbReference type="PANTHER" id="PTHR11360:SF284">
    <property type="entry name" value="EG:103B4.3 PROTEIN-RELATED"/>
    <property type="match status" value="1"/>
</dbReference>
<feature type="transmembrane region" description="Helical" evidence="4">
    <location>
        <begin position="190"/>
        <end position="211"/>
    </location>
</feature>
<dbReference type="InterPro" id="IPR020846">
    <property type="entry name" value="MFS_dom"/>
</dbReference>
<dbReference type="SUPFAM" id="SSF103473">
    <property type="entry name" value="MFS general substrate transporter"/>
    <property type="match status" value="1"/>
</dbReference>
<evidence type="ECO:0000256" key="2">
    <source>
        <dbReference type="ARBA" id="ARBA00006727"/>
    </source>
</evidence>
<comment type="similarity">
    <text evidence="2">Belongs to the major facilitator superfamily. Monocarboxylate porter (TC 2.A.1.13) family.</text>
</comment>
<dbReference type="InterPro" id="IPR050327">
    <property type="entry name" value="Proton-linked_MCT"/>
</dbReference>
<dbReference type="GO" id="GO:0022857">
    <property type="term" value="F:transmembrane transporter activity"/>
    <property type="evidence" value="ECO:0007669"/>
    <property type="project" value="InterPro"/>
</dbReference>
<comment type="subcellular location">
    <subcellularLocation>
        <location evidence="1">Membrane</location>
        <topology evidence="1">Multi-pass membrane protein</topology>
    </subcellularLocation>
</comment>
<dbReference type="Pfam" id="PF07690">
    <property type="entry name" value="MFS_1"/>
    <property type="match status" value="1"/>
</dbReference>
<dbReference type="InterPro" id="IPR036259">
    <property type="entry name" value="MFS_trans_sf"/>
</dbReference>
<dbReference type="PROSITE" id="PS50850">
    <property type="entry name" value="MFS"/>
    <property type="match status" value="1"/>
</dbReference>
<feature type="transmembrane region" description="Helical" evidence="4">
    <location>
        <begin position="365"/>
        <end position="386"/>
    </location>
</feature>
<evidence type="ECO:0000313" key="7">
    <source>
        <dbReference type="Proteomes" id="UP000027586"/>
    </source>
</evidence>
<dbReference type="GO" id="GO:0016020">
    <property type="term" value="C:membrane"/>
    <property type="evidence" value="ECO:0007669"/>
    <property type="project" value="UniProtKB-SubCell"/>
</dbReference>
<feature type="transmembrane region" description="Helical" evidence="4">
    <location>
        <begin position="251"/>
        <end position="271"/>
    </location>
</feature>
<dbReference type="VEuPathDB" id="FungiDB:LCOR_05848.1"/>
<feature type="transmembrane region" description="Helical" evidence="4">
    <location>
        <begin position="423"/>
        <end position="449"/>
    </location>
</feature>
<keyword evidence="7" id="KW-1185">Reference proteome</keyword>
<dbReference type="CDD" id="cd17352">
    <property type="entry name" value="MFS_MCT_SLC16"/>
    <property type="match status" value="1"/>
</dbReference>
<evidence type="ECO:0000256" key="1">
    <source>
        <dbReference type="ARBA" id="ARBA00004141"/>
    </source>
</evidence>
<feature type="transmembrane region" description="Helical" evidence="4">
    <location>
        <begin position="485"/>
        <end position="506"/>
    </location>
</feature>